<keyword evidence="4" id="KW-0732">Signal</keyword>
<dbReference type="InterPro" id="IPR024810">
    <property type="entry name" value="MAB21L/cGLR"/>
</dbReference>
<sequence length="388" mass="45182">SEPVGEEEEDEESEESDGEDFDYVSDMSRRIAKRIQWPVQNFNYRRQVVENLVGNLLYVIHMYLSNPFFPVMPSAIKVGTTFEGWSPREDDAVYRLLVPLRPPCGHIFHLELGTSGEMPVSDSRVHVELVCTCRGEQLVENMLCFLHHPQEELRIQHPSLLDTLCTGPYLDVQKTAQWFQDCVSSFWSVMPQARRYKVNVLPSERFCKLLLLRKASRRTLFIEIMFGVQQGNSDVFLSSQRAQHIFTQSTTWVDSYAVAEMKFFRNFARQSPPNSFHLKCLQLCACISLDTAFSTYTLKTVFMHLLNIRPPSAWRRRHFLLRLQDIMMYLRACLMERRLYDFFLGNKNMPQQILLPPAFETAEPLNLFQHLVDDPAAHAEALLEFNEL</sequence>
<reference evidence="9 10" key="1">
    <citation type="submission" date="2019-09" db="EMBL/GenBank/DDBJ databases">
        <title>Bird 10,000 Genomes (B10K) Project - Family phase.</title>
        <authorList>
            <person name="Zhang G."/>
        </authorList>
    </citation>
    <scope>NUCLEOTIDE SEQUENCE [LARGE SCALE GENOMIC DNA]</scope>
    <source>
        <strain evidence="9">B10K-DU-021-26</strain>
        <tissue evidence="9">Mixed tissue sample</tissue>
    </source>
</reference>
<dbReference type="PANTHER" id="PTHR10656">
    <property type="entry name" value="CELL FATE DETERMINING PROTEIN MAB21-RELATED"/>
    <property type="match status" value="1"/>
</dbReference>
<comment type="similarity">
    <text evidence="2">Belongs to the ITPRIP family.</text>
</comment>
<dbReference type="PRINTS" id="PR02107">
    <property type="entry name" value="INOS145TPRIP"/>
</dbReference>
<keyword evidence="5" id="KW-1133">Transmembrane helix</keyword>
<dbReference type="SMART" id="SM01265">
    <property type="entry name" value="Mab-21"/>
    <property type="match status" value="1"/>
</dbReference>
<feature type="domain" description="Mab-21-like HhH/H2TH-like" evidence="8">
    <location>
        <begin position="292"/>
        <end position="350"/>
    </location>
</feature>
<keyword evidence="3" id="KW-0812">Transmembrane</keyword>
<accession>A0A7K4S0X0</accession>
<evidence type="ECO:0000256" key="2">
    <source>
        <dbReference type="ARBA" id="ARBA00005554"/>
    </source>
</evidence>
<gene>
    <name evidence="9" type="primary">Itpripl1_2</name>
    <name evidence="9" type="ORF">COLPIC_R02251</name>
</gene>
<evidence type="ECO:0000256" key="5">
    <source>
        <dbReference type="ARBA" id="ARBA00022989"/>
    </source>
</evidence>
<dbReference type="Gene3D" id="1.10.1410.40">
    <property type="match status" value="1"/>
</dbReference>
<evidence type="ECO:0000256" key="6">
    <source>
        <dbReference type="ARBA" id="ARBA00023136"/>
    </source>
</evidence>
<dbReference type="OrthoDB" id="9034619at2759"/>
<proteinExistence type="inferred from homology"/>
<dbReference type="EMBL" id="VYZG01000919">
    <property type="protein sequence ID" value="NWQ79366.1"/>
    <property type="molecule type" value="Genomic_DNA"/>
</dbReference>
<dbReference type="AlphaFoldDB" id="A0A7K4S0X0"/>
<evidence type="ECO:0000259" key="8">
    <source>
        <dbReference type="Pfam" id="PF20266"/>
    </source>
</evidence>
<protein>
    <submittedName>
        <fullName evidence="9">IPIL1 protein</fullName>
    </submittedName>
</protein>
<evidence type="ECO:0000313" key="10">
    <source>
        <dbReference type="Proteomes" id="UP000530263"/>
    </source>
</evidence>
<evidence type="ECO:0000256" key="4">
    <source>
        <dbReference type="ARBA" id="ARBA00022729"/>
    </source>
</evidence>
<dbReference type="InterPro" id="IPR026250">
    <property type="entry name" value="ITPRIP-like"/>
</dbReference>
<dbReference type="GO" id="GO:0016020">
    <property type="term" value="C:membrane"/>
    <property type="evidence" value="ECO:0007669"/>
    <property type="project" value="UniProtKB-SubCell"/>
</dbReference>
<keyword evidence="10" id="KW-1185">Reference proteome</keyword>
<comment type="subcellular location">
    <subcellularLocation>
        <location evidence="1">Membrane</location>
        <topology evidence="1">Single-pass type I membrane protein</topology>
    </subcellularLocation>
</comment>
<dbReference type="Proteomes" id="UP000530263">
    <property type="component" value="Unassembled WGS sequence"/>
</dbReference>
<feature type="non-terminal residue" evidence="9">
    <location>
        <position position="1"/>
    </location>
</feature>
<comment type="caution">
    <text evidence="9">The sequence shown here is derived from an EMBL/GenBank/DDBJ whole genome shotgun (WGS) entry which is preliminary data.</text>
</comment>
<evidence type="ECO:0000256" key="1">
    <source>
        <dbReference type="ARBA" id="ARBA00004479"/>
    </source>
</evidence>
<feature type="non-terminal residue" evidence="9">
    <location>
        <position position="388"/>
    </location>
</feature>
<organism evidence="9 10">
    <name type="scientific">Columbina picui</name>
    <name type="common">Picui ground-dove</name>
    <dbReference type="NCBI Taxonomy" id="115618"/>
    <lineage>
        <taxon>Eukaryota</taxon>
        <taxon>Metazoa</taxon>
        <taxon>Chordata</taxon>
        <taxon>Craniata</taxon>
        <taxon>Vertebrata</taxon>
        <taxon>Euteleostomi</taxon>
        <taxon>Archelosauria</taxon>
        <taxon>Archosauria</taxon>
        <taxon>Dinosauria</taxon>
        <taxon>Saurischia</taxon>
        <taxon>Theropoda</taxon>
        <taxon>Coelurosauria</taxon>
        <taxon>Aves</taxon>
        <taxon>Neognathae</taxon>
        <taxon>Neoaves</taxon>
        <taxon>Columbimorphae</taxon>
        <taxon>Columbiformes</taxon>
        <taxon>Columbidae</taxon>
        <taxon>Columbina</taxon>
    </lineage>
</organism>
<evidence type="ECO:0000313" key="9">
    <source>
        <dbReference type="EMBL" id="NWQ79366.1"/>
    </source>
</evidence>
<dbReference type="InterPro" id="IPR046906">
    <property type="entry name" value="Mab-21_HhH/H2TH-like"/>
</dbReference>
<evidence type="ECO:0000256" key="3">
    <source>
        <dbReference type="ARBA" id="ARBA00022692"/>
    </source>
</evidence>
<dbReference type="PANTHER" id="PTHR10656:SF40">
    <property type="entry name" value="INOSITOL 1,4,5-TRISPHOSPHATE RECEPTOR-INTERACTING PROTEIN-LIKE 1"/>
    <property type="match status" value="1"/>
</dbReference>
<evidence type="ECO:0000256" key="7">
    <source>
        <dbReference type="SAM" id="MobiDB-lite"/>
    </source>
</evidence>
<feature type="region of interest" description="Disordered" evidence="7">
    <location>
        <begin position="1"/>
        <end position="20"/>
    </location>
</feature>
<name>A0A7K4S0X0_COLPI</name>
<keyword evidence="6" id="KW-0472">Membrane</keyword>
<dbReference type="Pfam" id="PF20266">
    <property type="entry name" value="Mab-21_C"/>
    <property type="match status" value="1"/>
</dbReference>